<name>A0A218WE45_PUNGR</name>
<dbReference type="AlphaFoldDB" id="A0A218WE45"/>
<dbReference type="Proteomes" id="UP000197138">
    <property type="component" value="Unassembled WGS sequence"/>
</dbReference>
<protein>
    <submittedName>
        <fullName evidence="1">Uncharacterized protein</fullName>
    </submittedName>
</protein>
<proteinExistence type="predicted"/>
<reference evidence="2" key="1">
    <citation type="journal article" date="2017" name="Plant J.">
        <title>The pomegranate (Punica granatum L.) genome and the genomics of punicalagin biosynthesis.</title>
        <authorList>
            <person name="Qin G."/>
            <person name="Xu C."/>
            <person name="Ming R."/>
            <person name="Tang H."/>
            <person name="Guyot R."/>
            <person name="Kramer E.M."/>
            <person name="Hu Y."/>
            <person name="Yi X."/>
            <person name="Qi Y."/>
            <person name="Xu X."/>
            <person name="Gao Z."/>
            <person name="Pan H."/>
            <person name="Jian J."/>
            <person name="Tian Y."/>
            <person name="Yue Z."/>
            <person name="Xu Y."/>
        </authorList>
    </citation>
    <scope>NUCLEOTIDE SEQUENCE [LARGE SCALE GENOMIC DNA]</scope>
    <source>
        <strain evidence="2">cv. Dabenzi</strain>
    </source>
</reference>
<comment type="caution">
    <text evidence="1">The sequence shown here is derived from an EMBL/GenBank/DDBJ whole genome shotgun (WGS) entry which is preliminary data.</text>
</comment>
<sequence length="63" mass="7247">MCIKLSSQIRHAQSPVHDHHLSGRAPDLEDTVAEASSIIGWDLRYRTSQRRYELPGKFNSKKQ</sequence>
<dbReference type="EMBL" id="MTKT01004486">
    <property type="protein sequence ID" value="OWM71095.1"/>
    <property type="molecule type" value="Genomic_DNA"/>
</dbReference>
<evidence type="ECO:0000313" key="2">
    <source>
        <dbReference type="Proteomes" id="UP000197138"/>
    </source>
</evidence>
<gene>
    <name evidence="1" type="ORF">CDL15_Pgr011222</name>
</gene>
<evidence type="ECO:0000313" key="1">
    <source>
        <dbReference type="EMBL" id="OWM71095.1"/>
    </source>
</evidence>
<accession>A0A218WE45</accession>
<organism evidence="1 2">
    <name type="scientific">Punica granatum</name>
    <name type="common">Pomegranate</name>
    <dbReference type="NCBI Taxonomy" id="22663"/>
    <lineage>
        <taxon>Eukaryota</taxon>
        <taxon>Viridiplantae</taxon>
        <taxon>Streptophyta</taxon>
        <taxon>Embryophyta</taxon>
        <taxon>Tracheophyta</taxon>
        <taxon>Spermatophyta</taxon>
        <taxon>Magnoliopsida</taxon>
        <taxon>eudicotyledons</taxon>
        <taxon>Gunneridae</taxon>
        <taxon>Pentapetalae</taxon>
        <taxon>rosids</taxon>
        <taxon>malvids</taxon>
        <taxon>Myrtales</taxon>
        <taxon>Lythraceae</taxon>
        <taxon>Punica</taxon>
    </lineage>
</organism>